<protein>
    <submittedName>
        <fullName evidence="8">Membrane protein</fullName>
    </submittedName>
</protein>
<dbReference type="InterPro" id="IPR011990">
    <property type="entry name" value="TPR-like_helical_dom_sf"/>
</dbReference>
<comment type="caution">
    <text evidence="8">The sequence shown here is derived from an EMBL/GenBank/DDBJ whole genome shotgun (WGS) entry which is preliminary data.</text>
</comment>
<dbReference type="EMBL" id="BMIB01000004">
    <property type="protein sequence ID" value="GGH76115.1"/>
    <property type="molecule type" value="Genomic_DNA"/>
</dbReference>
<feature type="domain" description="RagB/SusD" evidence="6">
    <location>
        <begin position="359"/>
        <end position="504"/>
    </location>
</feature>
<evidence type="ECO:0000256" key="2">
    <source>
        <dbReference type="ARBA" id="ARBA00006275"/>
    </source>
</evidence>
<evidence type="ECO:0000313" key="8">
    <source>
        <dbReference type="EMBL" id="GGH76115.1"/>
    </source>
</evidence>
<dbReference type="Proteomes" id="UP000627292">
    <property type="component" value="Unassembled WGS sequence"/>
</dbReference>
<keyword evidence="5" id="KW-0998">Cell outer membrane</keyword>
<dbReference type="RefSeq" id="WP_188955745.1">
    <property type="nucleotide sequence ID" value="NZ_BMIB01000004.1"/>
</dbReference>
<evidence type="ECO:0000256" key="3">
    <source>
        <dbReference type="ARBA" id="ARBA00022729"/>
    </source>
</evidence>
<evidence type="ECO:0000256" key="5">
    <source>
        <dbReference type="ARBA" id="ARBA00023237"/>
    </source>
</evidence>
<dbReference type="InterPro" id="IPR012944">
    <property type="entry name" value="SusD_RagB_dom"/>
</dbReference>
<comment type="similarity">
    <text evidence="2">Belongs to the SusD family.</text>
</comment>
<sequence>MNKIIAITGCMLVVLFSSCKRSLDVVPPSSGTTKIFYLNQEDFLQGVAAVYNGLRAYPDRLMNLSETRSDNLYAASVLGTQPYDAINSFRRNAVSNVYVEAAWNDDYNAIFRANYFLEQLELKGNIISSEVLRNRLGAEVRFLRAFYYFDLVRYFGKVPLVVKTVLPGEAVTIPRTPVAEVYAQIIEDLKYAMEVLPASYTGADVGRATRYAAGSLLAMVYMARSGATYSIEGPGLASNEWTEALRLINEVINSKVYTFNTNYASIFSYANQNPNVNKEAVFDVMHVSGLNPVLGASFVSLTVPDSYFTTVLQKPAQLGGAGRPTSFDLYRTYDTAVDVRAKTNFLLYYTALGIPGNRPYLRKYMDSTKVPVNIRDWGINFMAIRYTDVLMLKAECILQGAAGGTQEEVDSIVNLVRTRAKIAPVSGVTLEQLYQERRRELVGEGSRWFDLQRSGTLVTTMNNWIKTDDDLKQIEPVVKEFVLYPVPQSQLDVRPGLYTQNQGY</sequence>
<dbReference type="GO" id="GO:0009279">
    <property type="term" value="C:cell outer membrane"/>
    <property type="evidence" value="ECO:0007669"/>
    <property type="project" value="UniProtKB-SubCell"/>
</dbReference>
<feature type="domain" description="SusD-like N-terminal" evidence="7">
    <location>
        <begin position="23"/>
        <end position="222"/>
    </location>
</feature>
<dbReference type="PROSITE" id="PS51257">
    <property type="entry name" value="PROKAR_LIPOPROTEIN"/>
    <property type="match status" value="1"/>
</dbReference>
<reference evidence="8" key="1">
    <citation type="journal article" date="2014" name="Int. J. Syst. Evol. Microbiol.">
        <title>Complete genome sequence of Corynebacterium casei LMG S-19264T (=DSM 44701T), isolated from a smear-ripened cheese.</title>
        <authorList>
            <consortium name="US DOE Joint Genome Institute (JGI-PGF)"/>
            <person name="Walter F."/>
            <person name="Albersmeier A."/>
            <person name="Kalinowski J."/>
            <person name="Ruckert C."/>
        </authorList>
    </citation>
    <scope>NUCLEOTIDE SEQUENCE</scope>
    <source>
        <strain evidence="8">CGMCC 1.15290</strain>
    </source>
</reference>
<proteinExistence type="inferred from homology"/>
<dbReference type="InterPro" id="IPR033985">
    <property type="entry name" value="SusD-like_N"/>
</dbReference>
<dbReference type="SUPFAM" id="SSF48452">
    <property type="entry name" value="TPR-like"/>
    <property type="match status" value="1"/>
</dbReference>
<keyword evidence="3" id="KW-0732">Signal</keyword>
<keyword evidence="9" id="KW-1185">Reference proteome</keyword>
<reference evidence="8" key="2">
    <citation type="submission" date="2020-09" db="EMBL/GenBank/DDBJ databases">
        <authorList>
            <person name="Sun Q."/>
            <person name="Zhou Y."/>
        </authorList>
    </citation>
    <scope>NUCLEOTIDE SEQUENCE</scope>
    <source>
        <strain evidence="8">CGMCC 1.15290</strain>
    </source>
</reference>
<dbReference type="CDD" id="cd08977">
    <property type="entry name" value="SusD"/>
    <property type="match status" value="1"/>
</dbReference>
<evidence type="ECO:0000313" key="9">
    <source>
        <dbReference type="Proteomes" id="UP000627292"/>
    </source>
</evidence>
<evidence type="ECO:0000259" key="6">
    <source>
        <dbReference type="Pfam" id="PF07980"/>
    </source>
</evidence>
<evidence type="ECO:0000259" key="7">
    <source>
        <dbReference type="Pfam" id="PF14322"/>
    </source>
</evidence>
<dbReference type="Pfam" id="PF07980">
    <property type="entry name" value="SusD_RagB"/>
    <property type="match status" value="1"/>
</dbReference>
<comment type="subcellular location">
    <subcellularLocation>
        <location evidence="1">Cell outer membrane</location>
    </subcellularLocation>
</comment>
<gene>
    <name evidence="8" type="ORF">GCM10011379_40470</name>
</gene>
<evidence type="ECO:0000256" key="4">
    <source>
        <dbReference type="ARBA" id="ARBA00023136"/>
    </source>
</evidence>
<dbReference type="Gene3D" id="1.25.40.390">
    <property type="match status" value="1"/>
</dbReference>
<dbReference type="AlphaFoldDB" id="A0A917J3R2"/>
<organism evidence="8 9">
    <name type="scientific">Filimonas zeae</name>
    <dbReference type="NCBI Taxonomy" id="1737353"/>
    <lineage>
        <taxon>Bacteria</taxon>
        <taxon>Pseudomonadati</taxon>
        <taxon>Bacteroidota</taxon>
        <taxon>Chitinophagia</taxon>
        <taxon>Chitinophagales</taxon>
        <taxon>Chitinophagaceae</taxon>
        <taxon>Filimonas</taxon>
    </lineage>
</organism>
<keyword evidence="4" id="KW-0472">Membrane</keyword>
<evidence type="ECO:0000256" key="1">
    <source>
        <dbReference type="ARBA" id="ARBA00004442"/>
    </source>
</evidence>
<name>A0A917J3R2_9BACT</name>
<dbReference type="Pfam" id="PF14322">
    <property type="entry name" value="SusD-like_3"/>
    <property type="match status" value="1"/>
</dbReference>
<accession>A0A917J3R2</accession>